<gene>
    <name evidence="1" type="ORF">B7463_g255</name>
</gene>
<sequence>MATEIYYLKLKPGVNVEEGEAAKQWKEAMRILASPEGLISSSWGLQYENPQILMGIVNWASLEDHEKFSKSETHSTFVGILGTIIERPYLHHFQPTSPIDSLVSTAPCVEVATFYDIPPNFLVNIKAFAEALANGKVPGFIGYTYGPAIEEIAPYEKVFEEGAEKKKAAVLLITWESKEKHIEFTQSELYKEKVPLLIGAKGFEIFHVSFKSG</sequence>
<dbReference type="OrthoDB" id="3830579at2759"/>
<comment type="caution">
    <text evidence="1">The sequence shown here is derived from an EMBL/GenBank/DDBJ whole genome shotgun (WGS) entry which is preliminary data.</text>
</comment>
<evidence type="ECO:0000313" key="2">
    <source>
        <dbReference type="Proteomes" id="UP000258309"/>
    </source>
</evidence>
<organism evidence="1 2">
    <name type="scientific">Scytalidium lignicola</name>
    <name type="common">Hyphomycete</name>
    <dbReference type="NCBI Taxonomy" id="5539"/>
    <lineage>
        <taxon>Eukaryota</taxon>
        <taxon>Fungi</taxon>
        <taxon>Dikarya</taxon>
        <taxon>Ascomycota</taxon>
        <taxon>Pezizomycotina</taxon>
        <taxon>Leotiomycetes</taxon>
        <taxon>Leotiomycetes incertae sedis</taxon>
        <taxon>Scytalidium</taxon>
    </lineage>
</organism>
<feature type="non-terminal residue" evidence="1">
    <location>
        <position position="1"/>
    </location>
</feature>
<dbReference type="Proteomes" id="UP000258309">
    <property type="component" value="Unassembled WGS sequence"/>
</dbReference>
<dbReference type="Gene3D" id="3.30.70.100">
    <property type="match status" value="2"/>
</dbReference>
<keyword evidence="2" id="KW-1185">Reference proteome</keyword>
<dbReference type="AlphaFoldDB" id="A0A3E2HRS1"/>
<accession>A0A3E2HRS1</accession>
<reference evidence="1 2" key="1">
    <citation type="submission" date="2018-05" db="EMBL/GenBank/DDBJ databases">
        <title>Draft genome sequence of Scytalidium lignicola DSM 105466, a ubiquitous saprotrophic fungus.</title>
        <authorList>
            <person name="Buettner E."/>
            <person name="Gebauer A.M."/>
            <person name="Hofrichter M."/>
            <person name="Liers C."/>
            <person name="Kellner H."/>
        </authorList>
    </citation>
    <scope>NUCLEOTIDE SEQUENCE [LARGE SCALE GENOMIC DNA]</scope>
    <source>
        <strain evidence="1 2">DSM 105466</strain>
    </source>
</reference>
<dbReference type="SUPFAM" id="SSF54909">
    <property type="entry name" value="Dimeric alpha+beta barrel"/>
    <property type="match status" value="1"/>
</dbReference>
<feature type="non-terminal residue" evidence="1">
    <location>
        <position position="213"/>
    </location>
</feature>
<evidence type="ECO:0000313" key="1">
    <source>
        <dbReference type="EMBL" id="RFU36049.1"/>
    </source>
</evidence>
<dbReference type="InterPro" id="IPR011008">
    <property type="entry name" value="Dimeric_a/b-barrel"/>
</dbReference>
<proteinExistence type="predicted"/>
<protein>
    <recommendedName>
        <fullName evidence="3">ABM domain-containing protein</fullName>
    </recommendedName>
</protein>
<dbReference type="STRING" id="5539.A0A3E2HRS1"/>
<name>A0A3E2HRS1_SCYLI</name>
<evidence type="ECO:0008006" key="3">
    <source>
        <dbReference type="Google" id="ProtNLM"/>
    </source>
</evidence>
<dbReference type="OMA" id="ATFYFDD"/>
<dbReference type="EMBL" id="NCSJ02000002">
    <property type="protein sequence ID" value="RFU36049.1"/>
    <property type="molecule type" value="Genomic_DNA"/>
</dbReference>